<comment type="caution">
    <text evidence="1">The sequence shown here is derived from an EMBL/GenBank/DDBJ whole genome shotgun (WGS) entry which is preliminary data.</text>
</comment>
<gene>
    <name evidence="1" type="ORF">DSO57_1025985</name>
</gene>
<reference evidence="1" key="1">
    <citation type="submission" date="2022-04" db="EMBL/GenBank/DDBJ databases">
        <title>Genome of the entomopathogenic fungus Entomophthora muscae.</title>
        <authorList>
            <person name="Elya C."/>
            <person name="Lovett B.R."/>
            <person name="Lee E."/>
            <person name="Macias A.M."/>
            <person name="Hajek A.E."/>
            <person name="De Bivort B.L."/>
            <person name="Kasson M.T."/>
            <person name="De Fine Licht H.H."/>
            <person name="Stajich J.E."/>
        </authorList>
    </citation>
    <scope>NUCLEOTIDE SEQUENCE</scope>
    <source>
        <strain evidence="1">Berkeley</strain>
    </source>
</reference>
<name>A0ACC2UM07_9FUNG</name>
<proteinExistence type="predicted"/>
<accession>A0ACC2UM07</accession>
<keyword evidence="2" id="KW-1185">Reference proteome</keyword>
<organism evidence="1 2">
    <name type="scientific">Entomophthora muscae</name>
    <dbReference type="NCBI Taxonomy" id="34485"/>
    <lineage>
        <taxon>Eukaryota</taxon>
        <taxon>Fungi</taxon>
        <taxon>Fungi incertae sedis</taxon>
        <taxon>Zoopagomycota</taxon>
        <taxon>Entomophthoromycotina</taxon>
        <taxon>Entomophthoromycetes</taxon>
        <taxon>Entomophthorales</taxon>
        <taxon>Entomophthoraceae</taxon>
        <taxon>Entomophthora</taxon>
    </lineage>
</organism>
<sequence>MASNPEDLHKASRPEKLAIRNMVAMICRQVGFTSADPISLSVLTNVAQLFLEHMAKMMKNSAEHGNRIRPDLIDLEAALSSVNMPWRRVEVSASNQIQLKQIKLKKINYLLPPDSPFLRRNCPIPDLNPVQVQRGLAPYPLRHTYKKTMVTIERTEDAQTLREKNAQQTRIVEENLKTLLLQHHQAKKPKKVHHSDTVDLFSDNPPATPEESDAVEGSSKGATQSSNGKDDSDAEEMPFVNYEMSKFFHIQKGSTIKSLGKFSG</sequence>
<evidence type="ECO:0000313" key="2">
    <source>
        <dbReference type="Proteomes" id="UP001165960"/>
    </source>
</evidence>
<evidence type="ECO:0000313" key="1">
    <source>
        <dbReference type="EMBL" id="KAJ9088150.1"/>
    </source>
</evidence>
<dbReference type="Proteomes" id="UP001165960">
    <property type="component" value="Unassembled WGS sequence"/>
</dbReference>
<dbReference type="EMBL" id="QTSX02000149">
    <property type="protein sequence ID" value="KAJ9088150.1"/>
    <property type="molecule type" value="Genomic_DNA"/>
</dbReference>
<protein>
    <submittedName>
        <fullName evidence="1">Uncharacterized protein</fullName>
    </submittedName>
</protein>